<protein>
    <recommendedName>
        <fullName evidence="1">DOMON domain-containing protein</fullName>
    </recommendedName>
</protein>
<dbReference type="Gene3D" id="2.60.40.1210">
    <property type="entry name" value="Cellobiose dehydrogenase, cytochrome domain"/>
    <property type="match status" value="1"/>
</dbReference>
<gene>
    <name evidence="2" type="ORF">NOO_LOCUS12791</name>
</gene>
<evidence type="ECO:0000313" key="3">
    <source>
        <dbReference type="Proteomes" id="UP000271087"/>
    </source>
</evidence>
<keyword evidence="3" id="KW-1185">Reference proteome</keyword>
<reference evidence="2 3" key="1">
    <citation type="submission" date="2018-08" db="EMBL/GenBank/DDBJ databases">
        <authorList>
            <person name="Laetsch R D."/>
            <person name="Stevens L."/>
            <person name="Kumar S."/>
            <person name="Blaxter L. M."/>
        </authorList>
    </citation>
    <scope>NUCLEOTIDE SEQUENCE [LARGE SCALE GENOMIC DNA]</scope>
</reference>
<dbReference type="SMART" id="SM00664">
    <property type="entry name" value="DoH"/>
    <property type="match status" value="1"/>
</dbReference>
<sequence length="108" mass="12356">TSSCETEYRYPAGCNDAACDYIAKWEYNMVRKDVKFEISSKELGRWTGIGFSRNGQMENSDIYIGWVFEGKAYVTDRFAYGRQLPAIDPADRQDIYEIGGKAEDDIQV</sequence>
<dbReference type="SUPFAM" id="SSF49344">
    <property type="entry name" value="CBD9-like"/>
    <property type="match status" value="1"/>
</dbReference>
<dbReference type="PANTHER" id="PTHR46901">
    <property type="entry name" value="GH04942P"/>
    <property type="match status" value="1"/>
</dbReference>
<dbReference type="PROSITE" id="PS50836">
    <property type="entry name" value="DOMON"/>
    <property type="match status" value="1"/>
</dbReference>
<evidence type="ECO:0000259" key="1">
    <source>
        <dbReference type="PROSITE" id="PS50836"/>
    </source>
</evidence>
<dbReference type="InterPro" id="IPR045266">
    <property type="entry name" value="DOH_DOMON"/>
</dbReference>
<dbReference type="CDD" id="cd09631">
    <property type="entry name" value="DOMON_DOH"/>
    <property type="match status" value="1"/>
</dbReference>
<dbReference type="OrthoDB" id="188511at2759"/>
<dbReference type="PANTHER" id="PTHR46901:SF2">
    <property type="entry name" value="GH04942P"/>
    <property type="match status" value="1"/>
</dbReference>
<dbReference type="Pfam" id="PF03351">
    <property type="entry name" value="DOMON"/>
    <property type="match status" value="1"/>
</dbReference>
<name>A0A3P7K8B7_ONCOC</name>
<dbReference type="Proteomes" id="UP000271087">
    <property type="component" value="Unassembled WGS sequence"/>
</dbReference>
<dbReference type="EMBL" id="UYRW01012046">
    <property type="protein sequence ID" value="VDN00034.1"/>
    <property type="molecule type" value="Genomic_DNA"/>
</dbReference>
<organism evidence="2 3">
    <name type="scientific">Onchocerca ochengi</name>
    <name type="common">Filarial nematode worm</name>
    <dbReference type="NCBI Taxonomy" id="42157"/>
    <lineage>
        <taxon>Eukaryota</taxon>
        <taxon>Metazoa</taxon>
        <taxon>Ecdysozoa</taxon>
        <taxon>Nematoda</taxon>
        <taxon>Chromadorea</taxon>
        <taxon>Rhabditida</taxon>
        <taxon>Spirurina</taxon>
        <taxon>Spiruromorpha</taxon>
        <taxon>Filarioidea</taxon>
        <taxon>Onchocercidae</taxon>
        <taxon>Onchocerca</taxon>
    </lineage>
</organism>
<dbReference type="InterPro" id="IPR005018">
    <property type="entry name" value="DOMON_domain"/>
</dbReference>
<feature type="non-terminal residue" evidence="2">
    <location>
        <position position="1"/>
    </location>
</feature>
<feature type="domain" description="DOMON" evidence="1">
    <location>
        <begin position="19"/>
        <end position="108"/>
    </location>
</feature>
<dbReference type="AlphaFoldDB" id="A0A3P7K8B7"/>
<proteinExistence type="predicted"/>
<evidence type="ECO:0000313" key="2">
    <source>
        <dbReference type="EMBL" id="VDN00034.1"/>
    </source>
</evidence>
<accession>A0A3P7K8B7</accession>